<dbReference type="RefSeq" id="XP_038779419.1">
    <property type="nucleotide sequence ID" value="XM_038923491.1"/>
</dbReference>
<dbReference type="GeneID" id="62196638"/>
<sequence>MKFFSTILSLTIVATAARVANAEADPLAFAKAQGVAIADDDSASYDCHSNCGYAILAARKCSPDGNSDSDYNSTCLCEDSETFLSLAPQCLDCGWCLWSDYAEYLTSAFSECGFSTQPTGTDCAAEKTSYIEEYGTAAVTNSNTTAASYYASQYADSSYSANSTSITETSFSNSTEETTVATSAISTESSSSSSSSSSAIAATNYMTSLGPIALAISILLM</sequence>
<proteinExistence type="predicted"/>
<evidence type="ECO:0000313" key="3">
    <source>
        <dbReference type="Proteomes" id="UP000662931"/>
    </source>
</evidence>
<gene>
    <name evidence="2" type="ORF">FOA43_003238</name>
</gene>
<evidence type="ECO:0000256" key="1">
    <source>
        <dbReference type="SAM" id="SignalP"/>
    </source>
</evidence>
<name>A0A875SA12_EENNA</name>
<reference evidence="2" key="1">
    <citation type="submission" date="2020-10" db="EMBL/GenBank/DDBJ databases">
        <authorList>
            <person name="Roach M.J.R."/>
        </authorList>
    </citation>
    <scope>NUCLEOTIDE SEQUENCE</scope>
    <source>
        <strain evidence="2">CBS 1945</strain>
    </source>
</reference>
<dbReference type="AlphaFoldDB" id="A0A875SA12"/>
<protein>
    <submittedName>
        <fullName evidence="2">Uncharacterized protein</fullName>
    </submittedName>
</protein>
<dbReference type="EMBL" id="CP064815">
    <property type="protein sequence ID" value="QPG75854.1"/>
    <property type="molecule type" value="Genomic_DNA"/>
</dbReference>
<dbReference type="Proteomes" id="UP000662931">
    <property type="component" value="Chromosome 4"/>
</dbReference>
<organism evidence="2 3">
    <name type="scientific">Eeniella nana</name>
    <name type="common">Yeast</name>
    <name type="synonym">Brettanomyces nanus</name>
    <dbReference type="NCBI Taxonomy" id="13502"/>
    <lineage>
        <taxon>Eukaryota</taxon>
        <taxon>Fungi</taxon>
        <taxon>Dikarya</taxon>
        <taxon>Ascomycota</taxon>
        <taxon>Saccharomycotina</taxon>
        <taxon>Pichiomycetes</taxon>
        <taxon>Pichiales</taxon>
        <taxon>Pichiaceae</taxon>
        <taxon>Brettanomyces</taxon>
    </lineage>
</organism>
<feature type="signal peptide" evidence="1">
    <location>
        <begin position="1"/>
        <end position="22"/>
    </location>
</feature>
<keyword evidence="1" id="KW-0732">Signal</keyword>
<dbReference type="KEGG" id="bnn:FOA43_003238"/>
<accession>A0A875SA12</accession>
<feature type="chain" id="PRO_5034130597" evidence="1">
    <location>
        <begin position="23"/>
        <end position="221"/>
    </location>
</feature>
<keyword evidence="3" id="KW-1185">Reference proteome</keyword>
<evidence type="ECO:0000313" key="2">
    <source>
        <dbReference type="EMBL" id="QPG75854.1"/>
    </source>
</evidence>
<dbReference type="OrthoDB" id="4092496at2759"/>